<organism evidence="2 3">
    <name type="scientific">Pyrocoelia pectoralis</name>
    <dbReference type="NCBI Taxonomy" id="417401"/>
    <lineage>
        <taxon>Eukaryota</taxon>
        <taxon>Metazoa</taxon>
        <taxon>Ecdysozoa</taxon>
        <taxon>Arthropoda</taxon>
        <taxon>Hexapoda</taxon>
        <taxon>Insecta</taxon>
        <taxon>Pterygota</taxon>
        <taxon>Neoptera</taxon>
        <taxon>Endopterygota</taxon>
        <taxon>Coleoptera</taxon>
        <taxon>Polyphaga</taxon>
        <taxon>Elateriformia</taxon>
        <taxon>Elateroidea</taxon>
        <taxon>Lampyridae</taxon>
        <taxon>Lampyrinae</taxon>
        <taxon>Pyrocoelia</taxon>
    </lineage>
</organism>
<accession>A0AAN7ZWE5</accession>
<sequence length="64" mass="7186">MELALATLLKTIHGLVWVAALSCISCGSECESACGTRHFKSCCFNYLKKRSDPCHYYLLSWILV</sequence>
<gene>
    <name evidence="2" type="ORF">RI129_000792</name>
</gene>
<protein>
    <recommendedName>
        <fullName evidence="4">Trissin</fullName>
    </recommendedName>
</protein>
<keyword evidence="1" id="KW-0732">Signal</keyword>
<comment type="caution">
    <text evidence="2">The sequence shown here is derived from an EMBL/GenBank/DDBJ whole genome shotgun (WGS) entry which is preliminary data.</text>
</comment>
<dbReference type="AlphaFoldDB" id="A0AAN7ZWE5"/>
<reference evidence="2 3" key="1">
    <citation type="journal article" date="2024" name="Insects">
        <title>An Improved Chromosome-Level Genome Assembly of the Firefly Pyrocoelia pectoralis.</title>
        <authorList>
            <person name="Fu X."/>
            <person name="Meyer-Rochow V.B."/>
            <person name="Ballantyne L."/>
            <person name="Zhu X."/>
        </authorList>
    </citation>
    <scope>NUCLEOTIDE SEQUENCE [LARGE SCALE GENOMIC DNA]</scope>
    <source>
        <tissue evidence="2">Whole body</tissue>
    </source>
</reference>
<evidence type="ECO:0000313" key="2">
    <source>
        <dbReference type="EMBL" id="KAK5649763.1"/>
    </source>
</evidence>
<evidence type="ECO:0000256" key="1">
    <source>
        <dbReference type="SAM" id="SignalP"/>
    </source>
</evidence>
<dbReference type="EMBL" id="JAVRBK010000001">
    <property type="protein sequence ID" value="KAK5649763.1"/>
    <property type="molecule type" value="Genomic_DNA"/>
</dbReference>
<keyword evidence="3" id="KW-1185">Reference proteome</keyword>
<feature type="signal peptide" evidence="1">
    <location>
        <begin position="1"/>
        <end position="27"/>
    </location>
</feature>
<evidence type="ECO:0000313" key="3">
    <source>
        <dbReference type="Proteomes" id="UP001329430"/>
    </source>
</evidence>
<name>A0AAN7ZWE5_9COLE</name>
<evidence type="ECO:0008006" key="4">
    <source>
        <dbReference type="Google" id="ProtNLM"/>
    </source>
</evidence>
<dbReference type="Proteomes" id="UP001329430">
    <property type="component" value="Chromosome 1"/>
</dbReference>
<feature type="chain" id="PRO_5042851535" description="Trissin" evidence="1">
    <location>
        <begin position="28"/>
        <end position="64"/>
    </location>
</feature>
<proteinExistence type="predicted"/>